<dbReference type="EMBL" id="CP072643">
    <property type="protein sequence ID" value="QUV95257.1"/>
    <property type="molecule type" value="Genomic_DNA"/>
</dbReference>
<evidence type="ECO:0000256" key="1">
    <source>
        <dbReference type="SAM" id="Phobius"/>
    </source>
</evidence>
<evidence type="ECO:0000313" key="3">
    <source>
        <dbReference type="Proteomes" id="UP000677668"/>
    </source>
</evidence>
<sequence>MTRFVRWFVPGWYAGFPVAGFPVAGCPVAGWRRCLGFVALMALMVLGTPAGWWHQTGYAQSSKVLSEAELLGALRAFRAEIEGMQKQLAASPLSQPVGRRTLRYDEYSALYANWSSRVQERYGVLNGYYEEVNRIYRANPNSRLYLDIRKAYLDAKTTFDALSTSLAQCAKPEDTRTPTIVVTDGRLNTHLTKTVATVKTETTPTVDIGQVDELRYIGKFDAVELYLLVHHGMACYVMYGLHERKVDASGHVVDEIDPRMVFSRTFDVSKVQNFTPQEHLDYVLTLDLTPVQAQLETWRFITESLARAKSYARGD</sequence>
<keyword evidence="1" id="KW-0812">Transmembrane</keyword>
<keyword evidence="1" id="KW-0472">Membrane</keyword>
<feature type="transmembrane region" description="Helical" evidence="1">
    <location>
        <begin position="12"/>
        <end position="30"/>
    </location>
</feature>
<name>A0ABX8B581_9BACT</name>
<keyword evidence="3" id="KW-1185">Reference proteome</keyword>
<gene>
    <name evidence="2" type="ORF">J8C05_14680</name>
</gene>
<dbReference type="Proteomes" id="UP000677668">
    <property type="component" value="Chromosome 2"/>
</dbReference>
<proteinExistence type="predicted"/>
<protein>
    <submittedName>
        <fullName evidence="2">Uncharacterized protein</fullName>
    </submittedName>
</protein>
<keyword evidence="1" id="KW-1133">Transmembrane helix</keyword>
<accession>A0ABX8B581</accession>
<dbReference type="RefSeq" id="WP_211423492.1">
    <property type="nucleotide sequence ID" value="NZ_CP072643.1"/>
</dbReference>
<evidence type="ECO:0000313" key="2">
    <source>
        <dbReference type="EMBL" id="QUV95257.1"/>
    </source>
</evidence>
<organism evidence="2 3">
    <name type="scientific">Chloracidobacterium sp. N</name>
    <dbReference type="NCBI Taxonomy" id="2821540"/>
    <lineage>
        <taxon>Bacteria</taxon>
        <taxon>Pseudomonadati</taxon>
        <taxon>Acidobacteriota</taxon>
        <taxon>Terriglobia</taxon>
        <taxon>Terriglobales</taxon>
        <taxon>Acidobacteriaceae</taxon>
        <taxon>Chloracidobacterium</taxon>
        <taxon>Chloracidobacterium aggregatum</taxon>
    </lineage>
</organism>
<reference evidence="2 3" key="1">
    <citation type="submission" date="2021-03" db="EMBL/GenBank/DDBJ databases">
        <title>Genomic and phenotypic characterization of Chloracidobacterium isolates provides evidence for multiple species.</title>
        <authorList>
            <person name="Saini M.K."/>
            <person name="Costas A.M.G."/>
            <person name="Tank M."/>
            <person name="Bryant D.A."/>
        </authorList>
    </citation>
    <scope>NUCLEOTIDE SEQUENCE [LARGE SCALE GENOMIC DNA]</scope>
    <source>
        <strain evidence="2 3">N</strain>
    </source>
</reference>